<dbReference type="Proteomes" id="UP000177811">
    <property type="component" value="Unassembled WGS sequence"/>
</dbReference>
<evidence type="ECO:0000313" key="2">
    <source>
        <dbReference type="EMBL" id="OHA03915.1"/>
    </source>
</evidence>
<reference evidence="2 3" key="1">
    <citation type="journal article" date="2016" name="Nat. Commun.">
        <title>Thousands of microbial genomes shed light on interconnected biogeochemical processes in an aquifer system.</title>
        <authorList>
            <person name="Anantharaman K."/>
            <person name="Brown C.T."/>
            <person name="Hug L.A."/>
            <person name="Sharon I."/>
            <person name="Castelle C.J."/>
            <person name="Probst A.J."/>
            <person name="Thomas B.C."/>
            <person name="Singh A."/>
            <person name="Wilkins M.J."/>
            <person name="Karaoz U."/>
            <person name="Brodie E.L."/>
            <person name="Williams K.H."/>
            <person name="Hubbard S.S."/>
            <person name="Banfield J.F."/>
        </authorList>
    </citation>
    <scope>NUCLEOTIDE SEQUENCE [LARGE SCALE GENOMIC DNA]</scope>
</reference>
<name>A0A1G2KWU2_9BACT</name>
<evidence type="ECO:0000313" key="3">
    <source>
        <dbReference type="Proteomes" id="UP000177811"/>
    </source>
</evidence>
<feature type="region of interest" description="Disordered" evidence="1">
    <location>
        <begin position="1"/>
        <end position="31"/>
    </location>
</feature>
<accession>A0A1G2KWU2</accession>
<dbReference type="AlphaFoldDB" id="A0A1G2KWU2"/>
<protein>
    <submittedName>
        <fullName evidence="2">Uncharacterized protein</fullName>
    </submittedName>
</protein>
<organism evidence="2 3">
    <name type="scientific">Candidatus Sungbacteria bacterium RIFCSPHIGHO2_02_FULL_51_29</name>
    <dbReference type="NCBI Taxonomy" id="1802273"/>
    <lineage>
        <taxon>Bacteria</taxon>
        <taxon>Candidatus Sungiibacteriota</taxon>
    </lineage>
</organism>
<proteinExistence type="predicted"/>
<comment type="caution">
    <text evidence="2">The sequence shown here is derived from an EMBL/GenBank/DDBJ whole genome shotgun (WGS) entry which is preliminary data.</text>
</comment>
<dbReference type="EMBL" id="MHQL01000005">
    <property type="protein sequence ID" value="OHA03915.1"/>
    <property type="molecule type" value="Genomic_DNA"/>
</dbReference>
<gene>
    <name evidence="2" type="ORF">A3C16_03825</name>
</gene>
<sequence>MEHPEHAQKSTLSSENTPAEETEISPEDRRRAEELVNDLLASNRSLRFGVDTDSVSMRNRLCDEGSNAARLLLEKINENLSDGQGHYSGSRAYQRVSLLGFAATEKEADAIADLLTKDAILLDGDRSVKTMLLETLGRIGTKKHVEAIVRFVEKTYWRREELYGRSGLHLFDSDVRLALTAMRSAIGLDKERAMVLEELRGPLSRLNAISALPYGEVDIETAALSARNEQTAFAELFRSRIYESRTHEDRFYGDVEFPNLREPEGKAFLADESEDMAILQEFMGNRFQNVGDRLQIIRHLRRSKDAETALGEEEAEKDTKLLARHFLEYREAHPSQYTPTLGIEIEVRDEAVIPPEDRFKALSRQQEAESSAEEMRNYLERAHEYNRKVVALRVPYEETEAFGIPGGRDKFWEFSHKPAKYYATLSREVQTLLDLGLINQTYQRYPLHITIGGVSVRGTDGGQTYLLARALEGTGWSTRERRLLRTYYAKRETWTCKGLGGVKDRSIADNYRLEFGTTQAAEIRTFQFQTISGLERTLRSAFCLGAALRAYQKQGVLERLSAKHAEGVSLDGTEKRLAGVWKAFSEKMSALFFAHGLKDPKAPWSAPMPHDALWKSDFVPFAKLLGEAELAGGSKGAEFVKEVRALVIKTRAEAGKILFPKRSPLSAMTAQEDEKEEA</sequence>
<evidence type="ECO:0000256" key="1">
    <source>
        <dbReference type="SAM" id="MobiDB-lite"/>
    </source>
</evidence>